<proteinExistence type="predicted"/>
<organism evidence="1 2">
    <name type="scientific">Spongiactinospora rosea</name>
    <dbReference type="NCBI Taxonomy" id="2248750"/>
    <lineage>
        <taxon>Bacteria</taxon>
        <taxon>Bacillati</taxon>
        <taxon>Actinomycetota</taxon>
        <taxon>Actinomycetes</taxon>
        <taxon>Streptosporangiales</taxon>
        <taxon>Streptosporangiaceae</taxon>
        <taxon>Spongiactinospora</taxon>
    </lineage>
</organism>
<dbReference type="EMBL" id="QMEY01000009">
    <property type="protein sequence ID" value="RBQ18045.1"/>
    <property type="molecule type" value="Genomic_DNA"/>
</dbReference>
<evidence type="ECO:0000313" key="2">
    <source>
        <dbReference type="Proteomes" id="UP000253303"/>
    </source>
</evidence>
<sequence length="82" mass="8351">MFAGFAPTAQAVPTNCTTGVNGSTAGSHCAGGTGRHQVAITVLHINPSVGYVYNTGPWVSAGTTSSAYFPPGQIISIRVNTR</sequence>
<dbReference type="AlphaFoldDB" id="A0A366LVR9"/>
<reference evidence="1 2" key="1">
    <citation type="submission" date="2018-06" db="EMBL/GenBank/DDBJ databases">
        <title>Sphaerisporangium craniellae sp. nov., isolated from a marine sponge in the South China Sea.</title>
        <authorList>
            <person name="Li L."/>
        </authorList>
    </citation>
    <scope>NUCLEOTIDE SEQUENCE [LARGE SCALE GENOMIC DNA]</scope>
    <source>
        <strain evidence="1 2">LHW63015</strain>
    </source>
</reference>
<name>A0A366LVR9_9ACTN</name>
<keyword evidence="2" id="KW-1185">Reference proteome</keyword>
<dbReference type="OrthoDB" id="4381536at2"/>
<evidence type="ECO:0000313" key="1">
    <source>
        <dbReference type="EMBL" id="RBQ18045.1"/>
    </source>
</evidence>
<comment type="caution">
    <text evidence="1">The sequence shown here is derived from an EMBL/GenBank/DDBJ whole genome shotgun (WGS) entry which is preliminary data.</text>
</comment>
<dbReference type="RefSeq" id="WP_113982645.1">
    <property type="nucleotide sequence ID" value="NZ_QMEY01000009.1"/>
</dbReference>
<dbReference type="Proteomes" id="UP000253303">
    <property type="component" value="Unassembled WGS sequence"/>
</dbReference>
<gene>
    <name evidence="1" type="ORF">DP939_22010</name>
</gene>
<protein>
    <submittedName>
        <fullName evidence="1">Uncharacterized protein</fullName>
    </submittedName>
</protein>
<accession>A0A366LVR9</accession>